<organism evidence="1 2">
    <name type="scientific">Aminipila terrae</name>
    <dbReference type="NCBI Taxonomy" id="2697030"/>
    <lineage>
        <taxon>Bacteria</taxon>
        <taxon>Bacillati</taxon>
        <taxon>Bacillota</taxon>
        <taxon>Clostridia</taxon>
        <taxon>Peptostreptococcales</taxon>
        <taxon>Anaerovoracaceae</taxon>
        <taxon>Aminipila</taxon>
    </lineage>
</organism>
<dbReference type="RefSeq" id="WP_162363553.1">
    <property type="nucleotide sequence ID" value="NZ_CP047591.1"/>
</dbReference>
<evidence type="ECO:0000313" key="1">
    <source>
        <dbReference type="EMBL" id="QHI73790.1"/>
    </source>
</evidence>
<name>A0A6P1MGH0_9FIRM</name>
<dbReference type="GO" id="GO:0004519">
    <property type="term" value="F:endonuclease activity"/>
    <property type="evidence" value="ECO:0007669"/>
    <property type="project" value="UniProtKB-KW"/>
</dbReference>
<gene>
    <name evidence="1" type="ORF">Ami3637_16630</name>
</gene>
<dbReference type="Proteomes" id="UP000463883">
    <property type="component" value="Chromosome"/>
</dbReference>
<protein>
    <submittedName>
        <fullName evidence="1">HNH endonuclease</fullName>
    </submittedName>
</protein>
<dbReference type="EMBL" id="CP047591">
    <property type="protein sequence ID" value="QHI73790.1"/>
    <property type="molecule type" value="Genomic_DNA"/>
</dbReference>
<keyword evidence="1" id="KW-0378">Hydrolase</keyword>
<reference evidence="1 2" key="1">
    <citation type="submission" date="2020-01" db="EMBL/GenBank/DDBJ databases">
        <title>Genomic analysis of Aminipila sp. CBA3637.</title>
        <authorList>
            <person name="Kim Y.B."/>
            <person name="Roh S.W."/>
        </authorList>
    </citation>
    <scope>NUCLEOTIDE SEQUENCE [LARGE SCALE GENOMIC DNA]</scope>
    <source>
        <strain evidence="1 2">CBA3637</strain>
    </source>
</reference>
<dbReference type="KEGG" id="amic:Ami3637_16630"/>
<keyword evidence="1" id="KW-0255">Endonuclease</keyword>
<proteinExistence type="predicted"/>
<keyword evidence="1" id="KW-0540">Nuclease</keyword>
<accession>A0A6P1MGH0</accession>
<sequence>MKKSCVYCGRIHDTKFDCGKKPKRFKKANDKNKFRWSRKWREKALQIKERDKYLCQLALRENPPRYVYTNLEAHHIIPIEEDWDLRLDDDNLITLSEEYHEKAERGEIPRELLLKIARENNDR</sequence>
<keyword evidence="2" id="KW-1185">Reference proteome</keyword>
<evidence type="ECO:0000313" key="2">
    <source>
        <dbReference type="Proteomes" id="UP000463883"/>
    </source>
</evidence>
<dbReference type="AlphaFoldDB" id="A0A6P1MGH0"/>
<dbReference type="Gene3D" id="1.10.30.50">
    <property type="match status" value="1"/>
</dbReference>